<protein>
    <submittedName>
        <fullName evidence="2">Uncharacterized protein</fullName>
    </submittedName>
</protein>
<proteinExistence type="predicted"/>
<evidence type="ECO:0000313" key="2">
    <source>
        <dbReference type="EMBL" id="CAD7433285.1"/>
    </source>
</evidence>
<reference evidence="2" key="1">
    <citation type="submission" date="2020-11" db="EMBL/GenBank/DDBJ databases">
        <authorList>
            <person name="Tran Van P."/>
        </authorList>
    </citation>
    <scope>NUCLEOTIDE SEQUENCE</scope>
</reference>
<name>A0A7R9HS97_9NEOP</name>
<gene>
    <name evidence="2" type="ORF">TMSB3V08_LOCUS9965</name>
</gene>
<organism evidence="2">
    <name type="scientific">Timema monikensis</name>
    <dbReference type="NCBI Taxonomy" id="170555"/>
    <lineage>
        <taxon>Eukaryota</taxon>
        <taxon>Metazoa</taxon>
        <taxon>Ecdysozoa</taxon>
        <taxon>Arthropoda</taxon>
        <taxon>Hexapoda</taxon>
        <taxon>Insecta</taxon>
        <taxon>Pterygota</taxon>
        <taxon>Neoptera</taxon>
        <taxon>Polyneoptera</taxon>
        <taxon>Phasmatodea</taxon>
        <taxon>Timematodea</taxon>
        <taxon>Timematoidea</taxon>
        <taxon>Timematidae</taxon>
        <taxon>Timema</taxon>
    </lineage>
</organism>
<feature type="region of interest" description="Disordered" evidence="1">
    <location>
        <begin position="36"/>
        <end position="56"/>
    </location>
</feature>
<dbReference type="AlphaFoldDB" id="A0A7R9HS97"/>
<evidence type="ECO:0000256" key="1">
    <source>
        <dbReference type="SAM" id="MobiDB-lite"/>
    </source>
</evidence>
<sequence>MSSNLPFSKAADTTGGDYTSIFGQVYQLLGGEEPPSNRVAVKKTRDASKVPPTGDDADATLQVLYASNPTRTAAENHTDAQEKVQAQNSSCLGVKNVVTIRALHDNVEKLVFF</sequence>
<accession>A0A7R9HS97</accession>
<dbReference type="EMBL" id="OB796296">
    <property type="protein sequence ID" value="CAD7433285.1"/>
    <property type="molecule type" value="Genomic_DNA"/>
</dbReference>